<feature type="domain" description="EF-hand" evidence="1">
    <location>
        <begin position="51"/>
        <end position="86"/>
    </location>
</feature>
<dbReference type="Proteomes" id="UP000529795">
    <property type="component" value="Unassembled WGS sequence"/>
</dbReference>
<dbReference type="Gene3D" id="1.10.238.10">
    <property type="entry name" value="EF-hand"/>
    <property type="match status" value="1"/>
</dbReference>
<dbReference type="InterPro" id="IPR011992">
    <property type="entry name" value="EF-hand-dom_pair"/>
</dbReference>
<dbReference type="PROSITE" id="PS50222">
    <property type="entry name" value="EF_HAND_2"/>
    <property type="match status" value="2"/>
</dbReference>
<dbReference type="PROSITE" id="PS00018">
    <property type="entry name" value="EF_HAND_1"/>
    <property type="match status" value="1"/>
</dbReference>
<keyword evidence="3" id="KW-1185">Reference proteome</keyword>
<dbReference type="SUPFAM" id="SSF47473">
    <property type="entry name" value="EF-hand"/>
    <property type="match status" value="1"/>
</dbReference>
<dbReference type="InterPro" id="IPR002048">
    <property type="entry name" value="EF_hand_dom"/>
</dbReference>
<dbReference type="GO" id="GO:0005509">
    <property type="term" value="F:calcium ion binding"/>
    <property type="evidence" value="ECO:0007669"/>
    <property type="project" value="InterPro"/>
</dbReference>
<protein>
    <recommendedName>
        <fullName evidence="1">EF-hand domain-containing protein</fullName>
    </recommendedName>
</protein>
<evidence type="ECO:0000313" key="3">
    <source>
        <dbReference type="Proteomes" id="UP000529795"/>
    </source>
</evidence>
<dbReference type="EMBL" id="JACIEV010000007">
    <property type="protein sequence ID" value="MBB4154553.1"/>
    <property type="molecule type" value="Genomic_DNA"/>
</dbReference>
<dbReference type="CDD" id="cd00051">
    <property type="entry name" value="EFh"/>
    <property type="match status" value="1"/>
</dbReference>
<sequence length="140" mass="14940">MVLALLMSLIPVPQVGDQVLAPFKALPPRGGKTVAVDPEPSPFASPAVQADVRRLVDRDFARFDRDGDGRLDQAEFARWMVALTIGGQGTAQRSWVETAYRQADANMSGGIDRAELTAFIGKTTGWRLESGSTARAGPAG</sequence>
<feature type="domain" description="EF-hand" evidence="1">
    <location>
        <begin position="91"/>
        <end position="126"/>
    </location>
</feature>
<dbReference type="AlphaFoldDB" id="A0A840F5K0"/>
<proteinExistence type="predicted"/>
<dbReference type="SMART" id="SM00054">
    <property type="entry name" value="EFh"/>
    <property type="match status" value="2"/>
</dbReference>
<accession>A0A840F5K0</accession>
<evidence type="ECO:0000313" key="2">
    <source>
        <dbReference type="EMBL" id="MBB4154553.1"/>
    </source>
</evidence>
<organism evidence="2 3">
    <name type="scientific">Sphingomonas jinjuensis</name>
    <dbReference type="NCBI Taxonomy" id="535907"/>
    <lineage>
        <taxon>Bacteria</taxon>
        <taxon>Pseudomonadati</taxon>
        <taxon>Pseudomonadota</taxon>
        <taxon>Alphaproteobacteria</taxon>
        <taxon>Sphingomonadales</taxon>
        <taxon>Sphingomonadaceae</taxon>
        <taxon>Sphingomonas</taxon>
    </lineage>
</organism>
<dbReference type="InterPro" id="IPR018247">
    <property type="entry name" value="EF_Hand_1_Ca_BS"/>
</dbReference>
<reference evidence="2 3" key="1">
    <citation type="submission" date="2020-08" db="EMBL/GenBank/DDBJ databases">
        <title>Genomic Encyclopedia of Type Strains, Phase IV (KMG-IV): sequencing the most valuable type-strain genomes for metagenomic binning, comparative biology and taxonomic classification.</title>
        <authorList>
            <person name="Goeker M."/>
        </authorList>
    </citation>
    <scope>NUCLEOTIDE SEQUENCE [LARGE SCALE GENOMIC DNA]</scope>
    <source>
        <strain evidence="2 3">YC6723</strain>
    </source>
</reference>
<dbReference type="Pfam" id="PF13202">
    <property type="entry name" value="EF-hand_5"/>
    <property type="match status" value="2"/>
</dbReference>
<comment type="caution">
    <text evidence="2">The sequence shown here is derived from an EMBL/GenBank/DDBJ whole genome shotgun (WGS) entry which is preliminary data.</text>
</comment>
<evidence type="ECO:0000259" key="1">
    <source>
        <dbReference type="PROSITE" id="PS50222"/>
    </source>
</evidence>
<name>A0A840F5K0_9SPHN</name>
<gene>
    <name evidence="2" type="ORF">GGQ80_002469</name>
</gene>